<sequence>MTNATTEAGQARAARIAGAMYLIALAAAVLGEYFVRASLIVRGDPTQTAQNIIEHERLFRIGIASDLVSFTGIVVLTLALYVLLKPVNEDLAMLAAFWWLAEAAILCVSTLGNSIVLALLSGADFLKTFAPGQLHSLAGLALSSRAAGYNIGLILFGLGSTVFSYLLLKSGYVPKALAAWGVFASLLVLMSAFWIIVFPDIPKALQLVSPAAIFIYEVALGSWLLLKGARIQSSSASAA</sequence>
<gene>
    <name evidence="2" type="ORF">GWO12_10845</name>
</gene>
<feature type="transmembrane region" description="Helical" evidence="1">
    <location>
        <begin position="61"/>
        <end position="84"/>
    </location>
</feature>
<feature type="transmembrane region" description="Helical" evidence="1">
    <location>
        <begin position="21"/>
        <end position="41"/>
    </location>
</feature>
<keyword evidence="1" id="KW-0472">Membrane</keyword>
<evidence type="ECO:0000313" key="2">
    <source>
        <dbReference type="EMBL" id="NIR75588.1"/>
    </source>
</evidence>
<reference evidence="2 3" key="1">
    <citation type="submission" date="2020-01" db="EMBL/GenBank/DDBJ databases">
        <title>Genomes assembled from Gulf of Kutch pelagic sediment metagenomes.</title>
        <authorList>
            <person name="Chandrashekar M."/>
            <person name="Mahajan M.S."/>
            <person name="Dave K.J."/>
            <person name="Vatsa P."/>
            <person name="Nathani N.M."/>
        </authorList>
    </citation>
    <scope>NUCLEOTIDE SEQUENCE [LARGE SCALE GENOMIC DNA]</scope>
    <source>
        <strain evidence="2">KS3-K002</strain>
    </source>
</reference>
<dbReference type="InterPro" id="IPR025495">
    <property type="entry name" value="DUF4386"/>
</dbReference>
<feature type="transmembrane region" description="Helical" evidence="1">
    <location>
        <begin position="96"/>
        <end position="120"/>
    </location>
</feature>
<comment type="caution">
    <text evidence="2">The sequence shown here is derived from an EMBL/GenBank/DDBJ whole genome shotgun (WGS) entry which is preliminary data.</text>
</comment>
<keyword evidence="1" id="KW-0812">Transmembrane</keyword>
<feature type="transmembrane region" description="Helical" evidence="1">
    <location>
        <begin position="204"/>
        <end position="226"/>
    </location>
</feature>
<dbReference type="AlphaFoldDB" id="A0AAE5CCA5"/>
<feature type="transmembrane region" description="Helical" evidence="1">
    <location>
        <begin position="147"/>
        <end position="168"/>
    </location>
</feature>
<name>A0AAE5CCA5_9BACT</name>
<accession>A0AAE5CCA5</accession>
<evidence type="ECO:0000313" key="3">
    <source>
        <dbReference type="Proteomes" id="UP000702544"/>
    </source>
</evidence>
<protein>
    <submittedName>
        <fullName evidence="2">DUF4386 domain-containing protein</fullName>
    </submittedName>
</protein>
<dbReference type="Proteomes" id="UP000702544">
    <property type="component" value="Unassembled WGS sequence"/>
</dbReference>
<dbReference type="Pfam" id="PF14329">
    <property type="entry name" value="DUF4386"/>
    <property type="match status" value="1"/>
</dbReference>
<keyword evidence="1" id="KW-1133">Transmembrane helix</keyword>
<organism evidence="2 3">
    <name type="scientific">Candidatus Kutchimonas denitrificans</name>
    <dbReference type="NCBI Taxonomy" id="3056748"/>
    <lineage>
        <taxon>Bacteria</taxon>
        <taxon>Pseudomonadati</taxon>
        <taxon>Gemmatimonadota</taxon>
        <taxon>Gemmatimonadia</taxon>
        <taxon>Candidatus Palauibacterales</taxon>
        <taxon>Candidatus Palauibacteraceae</taxon>
        <taxon>Candidatus Kutchimonas</taxon>
    </lineage>
</organism>
<dbReference type="EMBL" id="JAACAK010000083">
    <property type="protein sequence ID" value="NIR75588.1"/>
    <property type="molecule type" value="Genomic_DNA"/>
</dbReference>
<evidence type="ECO:0000256" key="1">
    <source>
        <dbReference type="SAM" id="Phobius"/>
    </source>
</evidence>
<feature type="transmembrane region" description="Helical" evidence="1">
    <location>
        <begin position="177"/>
        <end position="198"/>
    </location>
</feature>
<proteinExistence type="predicted"/>